<dbReference type="SMART" id="SM00320">
    <property type="entry name" value="WD40"/>
    <property type="match status" value="5"/>
</dbReference>
<keyword evidence="5" id="KW-1185">Reference proteome</keyword>
<dbReference type="InterPro" id="IPR011047">
    <property type="entry name" value="Quinoprotein_ADH-like_sf"/>
</dbReference>
<dbReference type="Pfam" id="PF00400">
    <property type="entry name" value="WD40"/>
    <property type="match status" value="1"/>
</dbReference>
<dbReference type="EMBL" id="JYJG01000261">
    <property type="protein sequence ID" value="KJK44105.1"/>
    <property type="molecule type" value="Genomic_DNA"/>
</dbReference>
<gene>
    <name evidence="4" type="ORF">UK23_30625</name>
</gene>
<dbReference type="SUPFAM" id="SSF50978">
    <property type="entry name" value="WD40 repeat-like"/>
    <property type="match status" value="1"/>
</dbReference>
<dbReference type="InterPro" id="IPR001680">
    <property type="entry name" value="WD40_rpt"/>
</dbReference>
<keyword evidence="2" id="KW-0677">Repeat</keyword>
<dbReference type="PROSITE" id="PS00678">
    <property type="entry name" value="WD_REPEATS_1"/>
    <property type="match status" value="1"/>
</dbReference>
<dbReference type="InterPro" id="IPR027417">
    <property type="entry name" value="P-loop_NTPase"/>
</dbReference>
<dbReference type="Proteomes" id="UP000033393">
    <property type="component" value="Unassembled WGS sequence"/>
</dbReference>
<dbReference type="SUPFAM" id="SSF52540">
    <property type="entry name" value="P-loop containing nucleoside triphosphate hydrolases"/>
    <property type="match status" value="1"/>
</dbReference>
<keyword evidence="1 3" id="KW-0853">WD repeat</keyword>
<feature type="repeat" description="WD" evidence="3">
    <location>
        <begin position="1173"/>
        <end position="1216"/>
    </location>
</feature>
<sequence length="1260" mass="135465">MEGPGDDATTSNVVEGDVFGTVVQTGDIHGDLHIHSAPTRRRPATIAHRLTRRPPWLATVLGSPGLLVDERRVITVADVSGSVRVRFPHADVTREAVVIERHQDVSVLRLAEPVALTPAPLSSRESLRSTTSDGVVFDHDLEAVVGLVAPDGRTLPVTLPGLRTGWRLDLDAALQTHWLPRAHGSEVESDSGESYFTGREAARQAIHDWVAADSPLLVVTGGPGSGKSAVLAHVLVTAGSFDIAVHTSGLTFDDVLARLAAGADVDATTSAELIVALRELDHVPVILVDAVEEAASVDAARDIAALLRDLATSGVARVLAAVRTAPAGSERARILTAFGRSAPRIDLDSPQYLHKPDVVDYVCRRLPGLSREDAGLIAVRAQHNFLIAQLTTRWLAGREFDVSELPETVGQALDKYLDACGPDRALVRRVLTALAFARGEGLSRDSTWLTIADALHSGHRHTLLDLDTVFQSAANYLVERHDGQYRLYHRALDEHLQEHHRSPEAAITKALAQHNWSPYTLRHLPDHAVAAGMLDELLDDLDFVVHAEPSGLLASLRHTRTRHGRLVSSIYRVSQHLHVEADPSTRRRQLAVDAARFRANDLRDKLNALDESSWQVRFATGHGVSPATVAMLSGHTQQISDLAIAGEVAFSFGSDAVRAWDLADLRQLAKFEGDVTSLAATVWRGTPVALIGCVDGTVRLWDPAEDREVGRIPCPDRETAVTDIIVCDDVVVTAHRAPGWEGLTLWLWDLRTLESAGRCHTNFRRANEVSHIAVARAGTRLIGAVTDSRDDQVEVLDLGAGRQVGRIAFEESPGCFTIAEVDGKLIGFSASESTIEMVDLLNRRSLGRMNADDDIETLVAVRHRGGTVLLGGTVNGSVCRWDVATTRLISELRTGHDDVNCLAVATVHGRFLALTTSWPDSFSGVPDQRIGVLDLDTTPIPEVADRSTGTVSEVAISEFEGGSVVLAVQHDPVVQHWNLADGQHLGAIYTFPHGSDQISAVGTPALAVHEAAEIWDLTEQQLVGKLDYRAIRPTVAIAESDGKAVVAVCDNAFLDVWTVTPRKRAWKPVGKADLDSSLPQYVSSAAIGRIDGRLVVAIGFTASPSAPGAVQGLEVWDPVSRRDVVKISTGHPGGIWALALATVGGHLFAATAAYEDPVIRIWDLSTGRSHGGLAGHEDTATSAIMASLGGRTTVITGSFDRTIRLWDLETQECVEVVRLPERVTCMAIGGRGTLVFGQGSDVVAMSMPGLTALTPSQRPL</sequence>
<dbReference type="PANTHER" id="PTHR22847:SF637">
    <property type="entry name" value="WD REPEAT DOMAIN 5B"/>
    <property type="match status" value="1"/>
</dbReference>
<dbReference type="PROSITE" id="PS50294">
    <property type="entry name" value="WD_REPEATS_REGION"/>
    <property type="match status" value="1"/>
</dbReference>
<evidence type="ECO:0000256" key="3">
    <source>
        <dbReference type="PROSITE-ProRule" id="PRU00221"/>
    </source>
</evidence>
<dbReference type="RefSeq" id="WP_045315167.1">
    <property type="nucleotide sequence ID" value="NZ_JYJG01000261.1"/>
</dbReference>
<dbReference type="InterPro" id="IPR019775">
    <property type="entry name" value="WD40_repeat_CS"/>
</dbReference>
<reference evidence="4 5" key="1">
    <citation type="submission" date="2015-02" db="EMBL/GenBank/DDBJ databases">
        <authorList>
            <person name="Ju K.-S."/>
            <person name="Doroghazi J.R."/>
            <person name="Metcalf W."/>
        </authorList>
    </citation>
    <scope>NUCLEOTIDE SEQUENCE [LARGE SCALE GENOMIC DNA]</scope>
    <source>
        <strain evidence="4 5">NRRL B-16140</strain>
    </source>
</reference>
<comment type="caution">
    <text evidence="4">The sequence shown here is derived from an EMBL/GenBank/DDBJ whole genome shotgun (WGS) entry which is preliminary data.</text>
</comment>
<name>A0A0F0GLD5_LENAE</name>
<organism evidence="4 5">
    <name type="scientific">Lentzea aerocolonigenes</name>
    <name type="common">Lechevalieria aerocolonigenes</name>
    <name type="synonym">Saccharothrix aerocolonigenes</name>
    <dbReference type="NCBI Taxonomy" id="68170"/>
    <lineage>
        <taxon>Bacteria</taxon>
        <taxon>Bacillati</taxon>
        <taxon>Actinomycetota</taxon>
        <taxon>Actinomycetes</taxon>
        <taxon>Pseudonocardiales</taxon>
        <taxon>Pseudonocardiaceae</taxon>
        <taxon>Lentzea</taxon>
    </lineage>
</organism>
<dbReference type="AlphaFoldDB" id="A0A0F0GLD5"/>
<dbReference type="PANTHER" id="PTHR22847">
    <property type="entry name" value="WD40 REPEAT PROTEIN"/>
    <property type="match status" value="1"/>
</dbReference>
<dbReference type="Gene3D" id="2.130.10.10">
    <property type="entry name" value="YVTN repeat-like/Quinoprotein amine dehydrogenase"/>
    <property type="match status" value="3"/>
</dbReference>
<dbReference type="SUPFAM" id="SSF50998">
    <property type="entry name" value="Quinoprotein alcohol dehydrogenase-like"/>
    <property type="match status" value="1"/>
</dbReference>
<proteinExistence type="predicted"/>
<evidence type="ECO:0000313" key="4">
    <source>
        <dbReference type="EMBL" id="KJK44105.1"/>
    </source>
</evidence>
<evidence type="ECO:0000313" key="5">
    <source>
        <dbReference type="Proteomes" id="UP000033393"/>
    </source>
</evidence>
<dbReference type="PROSITE" id="PS50082">
    <property type="entry name" value="WD_REPEATS_2"/>
    <property type="match status" value="1"/>
</dbReference>
<dbReference type="InterPro" id="IPR036322">
    <property type="entry name" value="WD40_repeat_dom_sf"/>
</dbReference>
<dbReference type="PATRIC" id="fig|68170.10.peg.7966"/>
<evidence type="ECO:0000256" key="1">
    <source>
        <dbReference type="ARBA" id="ARBA00022574"/>
    </source>
</evidence>
<dbReference type="OrthoDB" id="218695at2"/>
<protein>
    <submittedName>
        <fullName evidence="4">Uncharacterized protein</fullName>
    </submittedName>
</protein>
<evidence type="ECO:0000256" key="2">
    <source>
        <dbReference type="ARBA" id="ARBA00022737"/>
    </source>
</evidence>
<accession>A0A0F0GLD5</accession>
<dbReference type="InterPro" id="IPR015943">
    <property type="entry name" value="WD40/YVTN_repeat-like_dom_sf"/>
</dbReference>